<comment type="caution">
    <text evidence="2">The sequence shown here is derived from an EMBL/GenBank/DDBJ whole genome shotgun (WGS) entry which is preliminary data.</text>
</comment>
<keyword evidence="1" id="KW-0472">Membrane</keyword>
<reference evidence="2 3" key="1">
    <citation type="submission" date="2022-06" db="EMBL/GenBank/DDBJ databases">
        <title>Endosaccharibacter gen. nov., sp. nov., endophytic bacteria isolated from sugarcane.</title>
        <authorList>
            <person name="Pitiwittayakul N."/>
            <person name="Yukphan P."/>
            <person name="Charoenyingcharoen P."/>
            <person name="Tanasupawat S."/>
        </authorList>
    </citation>
    <scope>NUCLEOTIDE SEQUENCE [LARGE SCALE GENOMIC DNA]</scope>
    <source>
        <strain evidence="2 3">KSS8</strain>
    </source>
</reference>
<feature type="transmembrane region" description="Helical" evidence="1">
    <location>
        <begin position="47"/>
        <end position="66"/>
    </location>
</feature>
<keyword evidence="3" id="KW-1185">Reference proteome</keyword>
<dbReference type="EMBL" id="JAMSKV010000004">
    <property type="protein sequence ID" value="MCQ8278046.1"/>
    <property type="molecule type" value="Genomic_DNA"/>
</dbReference>
<protein>
    <submittedName>
        <fullName evidence="2">DUF969 domain-containing protein</fullName>
    </submittedName>
</protein>
<sequence>MIVIGFGLGLNPMLVVTLAAFASAMAAGYGPLAVVSMIGHGFVENRLLSLPLLALAMVGLLERAGLREQARKLIGRMRGATSARILLFYLVFREISAALGLRGVGGHVQMVRPIVAPMTEAAQPGADEQTRRLLRAHAAAVDNIGSFFGEDVFVAVGSVLLIRAVLAQHGIDVAPLHVAFWALPTAIAALLIHGARLLLLGRRLRRGKAS</sequence>
<feature type="transmembrane region" description="Helical" evidence="1">
    <location>
        <begin position="12"/>
        <end position="35"/>
    </location>
</feature>
<dbReference type="Proteomes" id="UP001524587">
    <property type="component" value="Unassembled WGS sequence"/>
</dbReference>
<dbReference type="InterPro" id="IPR010374">
    <property type="entry name" value="DUF969"/>
</dbReference>
<keyword evidence="1" id="KW-0812">Transmembrane</keyword>
<accession>A0ABT1W584</accession>
<evidence type="ECO:0000313" key="2">
    <source>
        <dbReference type="EMBL" id="MCQ8278046.1"/>
    </source>
</evidence>
<keyword evidence="1" id="KW-1133">Transmembrane helix</keyword>
<gene>
    <name evidence="2" type="ORF">NFI95_06250</name>
</gene>
<organism evidence="2 3">
    <name type="scientific">Endosaccharibacter trunci</name>
    <dbReference type="NCBI Taxonomy" id="2812733"/>
    <lineage>
        <taxon>Bacteria</taxon>
        <taxon>Pseudomonadati</taxon>
        <taxon>Pseudomonadota</taxon>
        <taxon>Alphaproteobacteria</taxon>
        <taxon>Acetobacterales</taxon>
        <taxon>Acetobacteraceae</taxon>
        <taxon>Endosaccharibacter</taxon>
    </lineage>
</organism>
<evidence type="ECO:0000256" key="1">
    <source>
        <dbReference type="SAM" id="Phobius"/>
    </source>
</evidence>
<dbReference type="Pfam" id="PF06149">
    <property type="entry name" value="DUF969"/>
    <property type="match status" value="1"/>
</dbReference>
<proteinExistence type="predicted"/>
<evidence type="ECO:0000313" key="3">
    <source>
        <dbReference type="Proteomes" id="UP001524587"/>
    </source>
</evidence>
<name>A0ABT1W584_9PROT</name>
<feature type="transmembrane region" description="Helical" evidence="1">
    <location>
        <begin position="178"/>
        <end position="199"/>
    </location>
</feature>